<accession>A0AAD5RW75</accession>
<name>A0AAD5RW75_9PEZI</name>
<feature type="region of interest" description="Disordered" evidence="1">
    <location>
        <begin position="86"/>
        <end position="267"/>
    </location>
</feature>
<evidence type="ECO:0000313" key="2">
    <source>
        <dbReference type="EMBL" id="KAJ2905493.1"/>
    </source>
</evidence>
<proteinExistence type="predicted"/>
<reference evidence="2" key="1">
    <citation type="submission" date="2022-07" db="EMBL/GenBank/DDBJ databases">
        <title>Draft genome sequence of Zalerion maritima ATCC 34329, a (micro)plastics degrading marine fungus.</title>
        <authorList>
            <person name="Paco A."/>
            <person name="Goncalves M.F.M."/>
            <person name="Rocha-Santos T.A.P."/>
            <person name="Alves A."/>
        </authorList>
    </citation>
    <scope>NUCLEOTIDE SEQUENCE</scope>
    <source>
        <strain evidence="2">ATCC 34329</strain>
    </source>
</reference>
<dbReference type="EMBL" id="JAKWBI020000031">
    <property type="protein sequence ID" value="KAJ2905493.1"/>
    <property type="molecule type" value="Genomic_DNA"/>
</dbReference>
<feature type="compositionally biased region" description="Low complexity" evidence="1">
    <location>
        <begin position="224"/>
        <end position="238"/>
    </location>
</feature>
<dbReference type="AlphaFoldDB" id="A0AAD5RW75"/>
<comment type="caution">
    <text evidence="2">The sequence shown here is derived from an EMBL/GenBank/DDBJ whole genome shotgun (WGS) entry which is preliminary data.</text>
</comment>
<feature type="compositionally biased region" description="Basic and acidic residues" evidence="1">
    <location>
        <begin position="509"/>
        <end position="531"/>
    </location>
</feature>
<feature type="compositionally biased region" description="Polar residues" evidence="1">
    <location>
        <begin position="181"/>
        <end position="210"/>
    </location>
</feature>
<dbReference type="Proteomes" id="UP001201980">
    <property type="component" value="Unassembled WGS sequence"/>
</dbReference>
<keyword evidence="3" id="KW-1185">Reference proteome</keyword>
<evidence type="ECO:0000256" key="1">
    <source>
        <dbReference type="SAM" id="MobiDB-lite"/>
    </source>
</evidence>
<feature type="compositionally biased region" description="Basic and acidic residues" evidence="1">
    <location>
        <begin position="322"/>
        <end position="340"/>
    </location>
</feature>
<feature type="compositionally biased region" description="Basic and acidic residues" evidence="1">
    <location>
        <begin position="545"/>
        <end position="554"/>
    </location>
</feature>
<evidence type="ECO:0008006" key="4">
    <source>
        <dbReference type="Google" id="ProtNLM"/>
    </source>
</evidence>
<feature type="compositionally biased region" description="Basic and acidic residues" evidence="1">
    <location>
        <begin position="473"/>
        <end position="495"/>
    </location>
</feature>
<gene>
    <name evidence="2" type="ORF">MKZ38_005369</name>
</gene>
<feature type="compositionally biased region" description="Acidic residues" evidence="1">
    <location>
        <begin position="450"/>
        <end position="461"/>
    </location>
</feature>
<feature type="compositionally biased region" description="Basic and acidic residues" evidence="1">
    <location>
        <begin position="110"/>
        <end position="119"/>
    </location>
</feature>
<feature type="region of interest" description="Disordered" evidence="1">
    <location>
        <begin position="322"/>
        <end position="355"/>
    </location>
</feature>
<protein>
    <recommendedName>
        <fullName evidence="4">Developmental regulator protein</fullName>
    </recommendedName>
</protein>
<organism evidence="2 3">
    <name type="scientific">Zalerion maritima</name>
    <dbReference type="NCBI Taxonomy" id="339359"/>
    <lineage>
        <taxon>Eukaryota</taxon>
        <taxon>Fungi</taxon>
        <taxon>Dikarya</taxon>
        <taxon>Ascomycota</taxon>
        <taxon>Pezizomycotina</taxon>
        <taxon>Sordariomycetes</taxon>
        <taxon>Lulworthiomycetidae</taxon>
        <taxon>Lulworthiales</taxon>
        <taxon>Lulworthiaceae</taxon>
        <taxon>Zalerion</taxon>
    </lineage>
</organism>
<feature type="compositionally biased region" description="Pro residues" evidence="1">
    <location>
        <begin position="253"/>
        <end position="263"/>
    </location>
</feature>
<sequence>MPTYLCHGFRWSRRNVRVYVVVQNLDDAAPEWVIKPGSSKCVLESFYTLFDFLPSCAPPGNEKLQYRRAFNHANYYKLYNGPPDVGRGQGMGEHLSGQRSRSQGTARRLPHQDDSRGEEGGAGAKGWWGRERTYVHNTHGHGHSQSYSQNSGIGGGGGDTKGEKDWERRQQYYHLTPGKPRSQSESRVVTTMPNANQPHTQRQNRYQRNQSHSRTRGARNGPPSIASSASSTTLGATSHPSSIQRTKAKLDAPLPPPPSPPPGDAILQNGWSVVQLLEEYSPSSSQLESMPSQEYCYVSDYVVKLDLSVGVVEQMARYEERQRAGDGAMKRDGPSDETRGRASSGGGADGSRNSKGWFEKLRDQLQRGEDIKWYVVICEDEERNSGLGRKSVGYDDDGQTIESYESTEFLEGGSTTNENSSWNGEQDDYERRRRMLQMQFGRPLDNPELYAEEEEEEEEEEEKAKVSVSVWGTKREQEQERDGARGLEREKERRTRLFRMQVENPPKVPKKDYPPIAKKNMDVGDPREKPKTPKGGIRRLFSRGRLVDDKGFPG</sequence>
<evidence type="ECO:0000313" key="3">
    <source>
        <dbReference type="Proteomes" id="UP001201980"/>
    </source>
</evidence>
<feature type="region of interest" description="Disordered" evidence="1">
    <location>
        <begin position="440"/>
        <end position="554"/>
    </location>
</feature>
<feature type="compositionally biased region" description="Basic and acidic residues" evidence="1">
    <location>
        <begin position="160"/>
        <end position="170"/>
    </location>
</feature>